<reference evidence="10" key="2">
    <citation type="submission" date="2025-05" db="UniProtKB">
        <authorList>
            <consortium name="Ensembl"/>
        </authorList>
    </citation>
    <scope>IDENTIFICATION</scope>
</reference>
<dbReference type="AlphaFoldDB" id="A0A5F4VRY9"/>
<accession>A0A5F4VRY9</accession>
<dbReference type="InterPro" id="IPR013106">
    <property type="entry name" value="Ig_V-set"/>
</dbReference>
<dbReference type="GO" id="GO:0019814">
    <property type="term" value="C:immunoglobulin complex"/>
    <property type="evidence" value="ECO:0007669"/>
    <property type="project" value="UniProtKB-KW"/>
</dbReference>
<name>A0A5F4VRY9_CALJA</name>
<evidence type="ECO:0000256" key="8">
    <source>
        <dbReference type="ARBA" id="ARBA00043265"/>
    </source>
</evidence>
<dbReference type="GO" id="GO:0005576">
    <property type="term" value="C:extracellular region"/>
    <property type="evidence" value="ECO:0007669"/>
    <property type="project" value="UniProtKB-ARBA"/>
</dbReference>
<keyword evidence="8" id="KW-0391">Immunity</keyword>
<evidence type="ECO:0000256" key="3">
    <source>
        <dbReference type="ARBA" id="ARBA00023130"/>
    </source>
</evidence>
<dbReference type="SMART" id="SM00409">
    <property type="entry name" value="IG"/>
    <property type="match status" value="1"/>
</dbReference>
<keyword evidence="2" id="KW-1003">Cell membrane</keyword>
<dbReference type="InterPro" id="IPR013783">
    <property type="entry name" value="Ig-like_fold"/>
</dbReference>
<dbReference type="Pfam" id="PF07686">
    <property type="entry name" value="V-set"/>
    <property type="match status" value="1"/>
</dbReference>
<dbReference type="SUPFAM" id="SSF48726">
    <property type="entry name" value="Immunoglobulin"/>
    <property type="match status" value="1"/>
</dbReference>
<evidence type="ECO:0000256" key="5">
    <source>
        <dbReference type="ARBA" id="ARBA00023157"/>
    </source>
</evidence>
<comment type="subunit">
    <text evidence="7">Immunoglobulins are composed of two identical heavy chains and two identical light chains; disulfide-linked.</text>
</comment>
<dbReference type="SMART" id="SM00406">
    <property type="entry name" value="IGv"/>
    <property type="match status" value="1"/>
</dbReference>
<dbReference type="PANTHER" id="PTHR23267">
    <property type="entry name" value="IMMUNOGLOBULIN LIGHT CHAIN"/>
    <property type="match status" value="1"/>
</dbReference>
<dbReference type="Gene3D" id="2.60.40.10">
    <property type="entry name" value="Immunoglobulins"/>
    <property type="match status" value="1"/>
</dbReference>
<evidence type="ECO:0000256" key="4">
    <source>
        <dbReference type="ARBA" id="ARBA00023136"/>
    </source>
</evidence>
<evidence type="ECO:0000256" key="2">
    <source>
        <dbReference type="ARBA" id="ARBA00022475"/>
    </source>
</evidence>
<keyword evidence="3" id="KW-1064">Adaptive immunity</keyword>
<keyword evidence="11" id="KW-1185">Reference proteome</keyword>
<evidence type="ECO:0000259" key="9">
    <source>
        <dbReference type="PROSITE" id="PS50835"/>
    </source>
</evidence>
<keyword evidence="8" id="KW-1280">Immunoglobulin</keyword>
<dbReference type="GeneTree" id="ENSGT00940000154293"/>
<proteinExistence type="predicted"/>
<keyword evidence="5" id="KW-1015">Disulfide bond</keyword>
<dbReference type="GO" id="GO:0002250">
    <property type="term" value="P:adaptive immune response"/>
    <property type="evidence" value="ECO:0007669"/>
    <property type="project" value="UniProtKB-KW"/>
</dbReference>
<dbReference type="GO" id="GO:0005886">
    <property type="term" value="C:plasma membrane"/>
    <property type="evidence" value="ECO:0007669"/>
    <property type="project" value="UniProtKB-SubCell"/>
</dbReference>
<evidence type="ECO:0000256" key="6">
    <source>
        <dbReference type="ARBA" id="ARBA00023319"/>
    </source>
</evidence>
<dbReference type="Bgee" id="ENSCJAG00000055562">
    <property type="expression patterns" value="Expressed in kidney and 4 other cell types or tissues"/>
</dbReference>
<sequence>MDGPPTLRYEEGQGDIWGSSASAVAQKAALRTISSMAWAPLLLTVLAHSTGCWAQSVLTQPPSVSGNPGQRITISCSGSSSNIGVYTVQWYQQLPGMAPKLLIYGNNQRPSGVSDRFSGSKSGTSASLAITGLQSVDEADYYCQSYDSNLNAHTVLQTQGEVRQEPPFSSAKRVNTQQLLLSCGLWLLLLVSPMVQGIRGPAWEYRLLFSCVLRIRHSTSLLGTGLTGNKTFCSLYLGTRCLH</sequence>
<dbReference type="STRING" id="9483.ENSCJAP00000068282"/>
<dbReference type="PROSITE" id="PS50835">
    <property type="entry name" value="IG_LIKE"/>
    <property type="match status" value="1"/>
</dbReference>
<dbReference type="Ensembl" id="ENSCJAT00000130335.1">
    <property type="protein sequence ID" value="ENSCJAP00000087609.1"/>
    <property type="gene ID" value="ENSCJAG00000055562.2"/>
</dbReference>
<reference evidence="10 11" key="1">
    <citation type="submission" date="2009-03" db="EMBL/GenBank/DDBJ databases">
        <authorList>
            <person name="Warren W."/>
            <person name="Ye L."/>
            <person name="Minx P."/>
            <person name="Worley K."/>
            <person name="Gibbs R."/>
            <person name="Wilson R.K."/>
        </authorList>
    </citation>
    <scope>NUCLEOTIDE SEQUENCE [LARGE SCALE GENOMIC DNA]</scope>
</reference>
<protein>
    <recommendedName>
        <fullName evidence="9">Ig-like domain-containing protein</fullName>
    </recommendedName>
</protein>
<dbReference type="InterPro" id="IPR036179">
    <property type="entry name" value="Ig-like_dom_sf"/>
</dbReference>
<evidence type="ECO:0000256" key="7">
    <source>
        <dbReference type="ARBA" id="ARBA00038737"/>
    </source>
</evidence>
<feature type="domain" description="Ig-like" evidence="9">
    <location>
        <begin position="40"/>
        <end position="163"/>
    </location>
</feature>
<dbReference type="Proteomes" id="UP000008225">
    <property type="component" value="Chromosome 1"/>
</dbReference>
<dbReference type="InterPro" id="IPR007110">
    <property type="entry name" value="Ig-like_dom"/>
</dbReference>
<evidence type="ECO:0000313" key="11">
    <source>
        <dbReference type="Proteomes" id="UP000008225"/>
    </source>
</evidence>
<keyword evidence="6" id="KW-0393">Immunoglobulin domain</keyword>
<dbReference type="InterPro" id="IPR003599">
    <property type="entry name" value="Ig_sub"/>
</dbReference>
<comment type="subcellular location">
    <subcellularLocation>
        <location evidence="1">Cell membrane</location>
    </subcellularLocation>
</comment>
<dbReference type="FunFam" id="2.60.40.10:FF:000442">
    <property type="entry name" value="Immunoglobulin lambda variable 2-8"/>
    <property type="match status" value="1"/>
</dbReference>
<keyword evidence="4" id="KW-0472">Membrane</keyword>
<dbReference type="InterPro" id="IPR050150">
    <property type="entry name" value="IgV_Light_Chain"/>
</dbReference>
<evidence type="ECO:0000313" key="10">
    <source>
        <dbReference type="Ensembl" id="ENSCJAP00000068282.2"/>
    </source>
</evidence>
<organism evidence="10 11">
    <name type="scientific">Callithrix jacchus</name>
    <name type="common">White-tufted-ear marmoset</name>
    <name type="synonym">Simia Jacchus</name>
    <dbReference type="NCBI Taxonomy" id="9483"/>
    <lineage>
        <taxon>Eukaryota</taxon>
        <taxon>Metazoa</taxon>
        <taxon>Chordata</taxon>
        <taxon>Craniata</taxon>
        <taxon>Vertebrata</taxon>
        <taxon>Euteleostomi</taxon>
        <taxon>Mammalia</taxon>
        <taxon>Eutheria</taxon>
        <taxon>Euarchontoglires</taxon>
        <taxon>Primates</taxon>
        <taxon>Haplorrhini</taxon>
        <taxon>Platyrrhini</taxon>
        <taxon>Cebidae</taxon>
        <taxon>Callitrichinae</taxon>
        <taxon>Callithrix</taxon>
        <taxon>Callithrix</taxon>
    </lineage>
</organism>
<evidence type="ECO:0000256" key="1">
    <source>
        <dbReference type="ARBA" id="ARBA00004236"/>
    </source>
</evidence>
<dbReference type="Ensembl" id="ENSCJAT00000110149.2">
    <property type="protein sequence ID" value="ENSCJAP00000068282.2"/>
    <property type="gene ID" value="ENSCJAG00000055562.2"/>
</dbReference>